<protein>
    <recommendedName>
        <fullName evidence="4">Ammonium transporter</fullName>
    </recommendedName>
</protein>
<feature type="chain" id="PRO_5038422271" description="Ammonium transporter" evidence="1">
    <location>
        <begin position="29"/>
        <end position="164"/>
    </location>
</feature>
<evidence type="ECO:0000313" key="3">
    <source>
        <dbReference type="Proteomes" id="UP000297447"/>
    </source>
</evidence>
<comment type="caution">
    <text evidence="2">The sequence shown here is derived from an EMBL/GenBank/DDBJ whole genome shotgun (WGS) entry which is preliminary data.</text>
</comment>
<organism evidence="2 3">
    <name type="scientific">Cryobacterium frigoriphilum</name>
    <dbReference type="NCBI Taxonomy" id="1259150"/>
    <lineage>
        <taxon>Bacteria</taxon>
        <taxon>Bacillati</taxon>
        <taxon>Actinomycetota</taxon>
        <taxon>Actinomycetes</taxon>
        <taxon>Micrococcales</taxon>
        <taxon>Microbacteriaceae</taxon>
        <taxon>Cryobacterium</taxon>
    </lineage>
</organism>
<keyword evidence="1" id="KW-0732">Signal</keyword>
<name>A0A4R9A1C1_9MICO</name>
<proteinExistence type="predicted"/>
<gene>
    <name evidence="2" type="ORF">E3T55_10305</name>
</gene>
<dbReference type="RefSeq" id="WP_134519482.1">
    <property type="nucleotide sequence ID" value="NZ_SOHE01000044.1"/>
</dbReference>
<evidence type="ECO:0000256" key="1">
    <source>
        <dbReference type="SAM" id="SignalP"/>
    </source>
</evidence>
<evidence type="ECO:0008006" key="4">
    <source>
        <dbReference type="Google" id="ProtNLM"/>
    </source>
</evidence>
<evidence type="ECO:0000313" key="2">
    <source>
        <dbReference type="EMBL" id="TFD50285.1"/>
    </source>
</evidence>
<dbReference type="AlphaFoldDB" id="A0A4R9A1C1"/>
<sequence length="164" mass="16445">MKFRKSSLIATATIIFASLLIPTAAASAVPQTPTMQAEMTPDGQVSISLTDSTVVLADGELIYKDSSGAVIVRETMDALVNSGGTVAVVSPTQIILTAPPVASDPYAITPFSGVPFTGSWDECMAGYIGGGGLGGIFFGPIGVMSGMVGGAAAALVACSGLPRM</sequence>
<dbReference type="Proteomes" id="UP000297447">
    <property type="component" value="Unassembled WGS sequence"/>
</dbReference>
<dbReference type="OrthoDB" id="9860693at2"/>
<feature type="signal peptide" evidence="1">
    <location>
        <begin position="1"/>
        <end position="28"/>
    </location>
</feature>
<accession>A0A4R9A1C1</accession>
<reference evidence="2 3" key="1">
    <citation type="submission" date="2019-03" db="EMBL/GenBank/DDBJ databases">
        <title>Genomics of glacier-inhabiting Cryobacterium strains.</title>
        <authorList>
            <person name="Liu Q."/>
            <person name="Xin Y.-H."/>
        </authorList>
    </citation>
    <scope>NUCLEOTIDE SEQUENCE [LARGE SCALE GENOMIC DNA]</scope>
    <source>
        <strain evidence="2 3">Hh14</strain>
    </source>
</reference>
<dbReference type="EMBL" id="SOHE01000044">
    <property type="protein sequence ID" value="TFD50285.1"/>
    <property type="molecule type" value="Genomic_DNA"/>
</dbReference>
<keyword evidence="3" id="KW-1185">Reference proteome</keyword>